<protein>
    <submittedName>
        <fullName evidence="2">Uncharacterized protein</fullName>
    </submittedName>
</protein>
<evidence type="ECO:0000313" key="1">
    <source>
        <dbReference type="Proteomes" id="UP000887566"/>
    </source>
</evidence>
<accession>A0A914XP86</accession>
<name>A0A914XP86_9BILA</name>
<dbReference type="AlphaFoldDB" id="A0A914XP86"/>
<dbReference type="Proteomes" id="UP000887566">
    <property type="component" value="Unplaced"/>
</dbReference>
<evidence type="ECO:0000313" key="2">
    <source>
        <dbReference type="WBParaSite" id="PSAMB.scaffold9306size5113.g32308.t1"/>
    </source>
</evidence>
<keyword evidence="1" id="KW-1185">Reference proteome</keyword>
<sequence>NIGSGVVEGAMSAARAVGVTDQMVPGSVILRWMDR</sequence>
<organism evidence="1 2">
    <name type="scientific">Plectus sambesii</name>
    <dbReference type="NCBI Taxonomy" id="2011161"/>
    <lineage>
        <taxon>Eukaryota</taxon>
        <taxon>Metazoa</taxon>
        <taxon>Ecdysozoa</taxon>
        <taxon>Nematoda</taxon>
        <taxon>Chromadorea</taxon>
        <taxon>Plectida</taxon>
        <taxon>Plectina</taxon>
        <taxon>Plectoidea</taxon>
        <taxon>Plectidae</taxon>
        <taxon>Plectus</taxon>
    </lineage>
</organism>
<reference evidence="2" key="1">
    <citation type="submission" date="2022-11" db="UniProtKB">
        <authorList>
            <consortium name="WormBaseParasite"/>
        </authorList>
    </citation>
    <scope>IDENTIFICATION</scope>
</reference>
<dbReference type="WBParaSite" id="PSAMB.scaffold9306size5113.g32308.t1">
    <property type="protein sequence ID" value="PSAMB.scaffold9306size5113.g32308.t1"/>
    <property type="gene ID" value="PSAMB.scaffold9306size5113.g32308"/>
</dbReference>
<proteinExistence type="predicted"/>